<organism evidence="1 2">
    <name type="scientific">Clunio marinus</name>
    <dbReference type="NCBI Taxonomy" id="568069"/>
    <lineage>
        <taxon>Eukaryota</taxon>
        <taxon>Metazoa</taxon>
        <taxon>Ecdysozoa</taxon>
        <taxon>Arthropoda</taxon>
        <taxon>Hexapoda</taxon>
        <taxon>Insecta</taxon>
        <taxon>Pterygota</taxon>
        <taxon>Neoptera</taxon>
        <taxon>Endopterygota</taxon>
        <taxon>Diptera</taxon>
        <taxon>Nematocera</taxon>
        <taxon>Chironomoidea</taxon>
        <taxon>Chironomidae</taxon>
        <taxon>Clunio</taxon>
    </lineage>
</organism>
<proteinExistence type="predicted"/>
<sequence length="83" mass="9774">MTHVSDRKTSKRNSFPTYVLGLGFEIYFSMRFLRSPTFQHAGHVPQSREGKMNVIFLSQKQILKKTTRRMLLKNIKTLQDDEN</sequence>
<accession>A0A1J1IV00</accession>
<dbReference type="AlphaFoldDB" id="A0A1J1IV00"/>
<dbReference type="EMBL" id="CVRI01000060">
    <property type="protein sequence ID" value="CRL03936.1"/>
    <property type="molecule type" value="Genomic_DNA"/>
</dbReference>
<reference evidence="1 2" key="1">
    <citation type="submission" date="2015-04" db="EMBL/GenBank/DDBJ databases">
        <authorList>
            <person name="Syromyatnikov M.Y."/>
            <person name="Popov V.N."/>
        </authorList>
    </citation>
    <scope>NUCLEOTIDE SEQUENCE [LARGE SCALE GENOMIC DNA]</scope>
</reference>
<dbReference type="Proteomes" id="UP000183832">
    <property type="component" value="Unassembled WGS sequence"/>
</dbReference>
<evidence type="ECO:0000313" key="1">
    <source>
        <dbReference type="EMBL" id="CRL03936.1"/>
    </source>
</evidence>
<gene>
    <name evidence="1" type="ORF">CLUMA_CG017057</name>
</gene>
<evidence type="ECO:0000313" key="2">
    <source>
        <dbReference type="Proteomes" id="UP000183832"/>
    </source>
</evidence>
<protein>
    <submittedName>
        <fullName evidence="1">CLUMA_CG017057, isoform A</fullName>
    </submittedName>
</protein>
<keyword evidence="2" id="KW-1185">Reference proteome</keyword>
<name>A0A1J1IV00_9DIPT</name>